<comment type="caution">
    <text evidence="6">The sequence shown here is derived from an EMBL/GenBank/DDBJ whole genome shotgun (WGS) entry which is preliminary data.</text>
</comment>
<protein>
    <recommendedName>
        <fullName evidence="5">AA1-like domain-containing protein</fullName>
    </recommendedName>
</protein>
<dbReference type="Pfam" id="PF16541">
    <property type="entry name" value="AltA1"/>
    <property type="match status" value="1"/>
</dbReference>
<dbReference type="InterPro" id="IPR032382">
    <property type="entry name" value="AltA1"/>
</dbReference>
<proteinExistence type="predicted"/>
<evidence type="ECO:0000256" key="3">
    <source>
        <dbReference type="ARBA" id="ARBA00022729"/>
    </source>
</evidence>
<evidence type="ECO:0000313" key="6">
    <source>
        <dbReference type="EMBL" id="GAB0137880.1"/>
    </source>
</evidence>
<evidence type="ECO:0000256" key="2">
    <source>
        <dbReference type="ARBA" id="ARBA00022525"/>
    </source>
</evidence>
<dbReference type="Proteomes" id="UP001562357">
    <property type="component" value="Unassembled WGS sequence"/>
</dbReference>
<dbReference type="InterPro" id="IPR018247">
    <property type="entry name" value="EF_Hand_1_Ca_BS"/>
</dbReference>
<evidence type="ECO:0000256" key="4">
    <source>
        <dbReference type="ARBA" id="ARBA00023157"/>
    </source>
</evidence>
<dbReference type="PROSITE" id="PS00018">
    <property type="entry name" value="EF_HAND_1"/>
    <property type="match status" value="1"/>
</dbReference>
<keyword evidence="2" id="KW-0964">Secreted</keyword>
<feature type="domain" description="AA1-like" evidence="5">
    <location>
        <begin position="30"/>
        <end position="112"/>
    </location>
</feature>
<evidence type="ECO:0000256" key="1">
    <source>
        <dbReference type="ARBA" id="ARBA00004613"/>
    </source>
</evidence>
<comment type="subcellular location">
    <subcellularLocation>
        <location evidence="1">Secreted</location>
    </subcellularLocation>
</comment>
<evidence type="ECO:0000259" key="5">
    <source>
        <dbReference type="Pfam" id="PF16541"/>
    </source>
</evidence>
<dbReference type="Gene3D" id="2.40.350.20">
    <property type="match status" value="1"/>
</dbReference>
<keyword evidence="3" id="KW-0732">Signal</keyword>
<evidence type="ECO:0000313" key="7">
    <source>
        <dbReference type="Proteomes" id="UP001562357"/>
    </source>
</evidence>
<keyword evidence="7" id="KW-1185">Reference proteome</keyword>
<keyword evidence="4" id="KW-1015">Disulfide bond</keyword>
<gene>
    <name evidence="6" type="primary">g6133</name>
    <name evidence="6" type="ORF">EsDP_00006133</name>
</gene>
<reference evidence="7" key="1">
    <citation type="submission" date="2024-06" db="EMBL/GenBank/DDBJ databases">
        <title>Draft Genome Sequences of Epichloe bromicola Strains Isolated from Elymus ciliaris.</title>
        <authorList>
            <consortium name="Epichloe bromicola genome sequencing consortium"/>
            <person name="Miura A."/>
            <person name="Imano S."/>
            <person name="Ashida A."/>
            <person name="Sato I."/>
            <person name="Chiba S."/>
            <person name="Tanaka A."/>
            <person name="Camagna M."/>
            <person name="Takemoto D."/>
        </authorList>
    </citation>
    <scope>NUCLEOTIDE SEQUENCE [LARGE SCALE GENOMIC DNA]</scope>
    <source>
        <strain evidence="7">DP</strain>
    </source>
</reference>
<organism evidence="6 7">
    <name type="scientific">Epichloe bromicola</name>
    <dbReference type="NCBI Taxonomy" id="79588"/>
    <lineage>
        <taxon>Eukaryota</taxon>
        <taxon>Fungi</taxon>
        <taxon>Dikarya</taxon>
        <taxon>Ascomycota</taxon>
        <taxon>Pezizomycotina</taxon>
        <taxon>Sordariomycetes</taxon>
        <taxon>Hypocreomycetidae</taxon>
        <taxon>Hypocreales</taxon>
        <taxon>Clavicipitaceae</taxon>
        <taxon>Epichloe</taxon>
    </lineage>
</organism>
<sequence>MTSGENVWGLSPALLSPHNFGPAGRENIKISDFSLHKDIDANNKITINELSFRLSDKHATGLLCSVNDPVYNPEPTDWTKCGGNSTYYFQLLPGIDDSDYGLYILQNNTCVSTASPPHLLVTIPIRQHADAIFSFRSSY</sequence>
<name>A0ABQ0CWP8_9HYPO</name>
<accession>A0ABQ0CWP8</accession>
<dbReference type="EMBL" id="BAAFGZ010000328">
    <property type="protein sequence ID" value="GAB0137880.1"/>
    <property type="molecule type" value="Genomic_DNA"/>
</dbReference>